<dbReference type="EMBL" id="JAPOHD010000064">
    <property type="protein sequence ID" value="MCY1722811.1"/>
    <property type="molecule type" value="Genomic_DNA"/>
</dbReference>
<evidence type="ECO:0008006" key="4">
    <source>
        <dbReference type="Google" id="ProtNLM"/>
    </source>
</evidence>
<dbReference type="AlphaFoldDB" id="A0A9X3F933"/>
<organism evidence="2 3">
    <name type="scientific">Draconibacterium aestuarii</name>
    <dbReference type="NCBI Taxonomy" id="2998507"/>
    <lineage>
        <taxon>Bacteria</taxon>
        <taxon>Pseudomonadati</taxon>
        <taxon>Bacteroidota</taxon>
        <taxon>Bacteroidia</taxon>
        <taxon>Marinilabiliales</taxon>
        <taxon>Prolixibacteraceae</taxon>
        <taxon>Draconibacterium</taxon>
    </lineage>
</organism>
<feature type="transmembrane region" description="Helical" evidence="1">
    <location>
        <begin position="6"/>
        <end position="23"/>
    </location>
</feature>
<comment type="caution">
    <text evidence="2">The sequence shown here is derived from an EMBL/GenBank/DDBJ whole genome shotgun (WGS) entry which is preliminary data.</text>
</comment>
<evidence type="ECO:0000313" key="3">
    <source>
        <dbReference type="Proteomes" id="UP001145087"/>
    </source>
</evidence>
<evidence type="ECO:0000313" key="2">
    <source>
        <dbReference type="EMBL" id="MCY1722811.1"/>
    </source>
</evidence>
<evidence type="ECO:0000256" key="1">
    <source>
        <dbReference type="SAM" id="Phobius"/>
    </source>
</evidence>
<dbReference type="RefSeq" id="WP_343335136.1">
    <property type="nucleotide sequence ID" value="NZ_JAPOHD010000064.1"/>
</dbReference>
<keyword evidence="1" id="KW-1133">Transmembrane helix</keyword>
<sequence length="96" mass="11089">MDGKTKAIVAHIYWIGWVIALILNSSEKDEITSFYIRQLLGLFLFSIVITFIPVINIFGWIITLVFWIISLLGAINGEMKEIPWVGKLFQDWFKAL</sequence>
<proteinExistence type="predicted"/>
<gene>
    <name evidence="2" type="ORF">OU798_20860</name>
</gene>
<feature type="transmembrane region" description="Helical" evidence="1">
    <location>
        <begin position="35"/>
        <end position="52"/>
    </location>
</feature>
<dbReference type="Proteomes" id="UP001145087">
    <property type="component" value="Unassembled WGS sequence"/>
</dbReference>
<accession>A0A9X3F933</accession>
<protein>
    <recommendedName>
        <fullName evidence="4">YtxH domain-containing protein</fullName>
    </recommendedName>
</protein>
<reference evidence="2" key="1">
    <citation type="submission" date="2022-11" db="EMBL/GenBank/DDBJ databases">
        <title>Marilongibacter aestuarii gen. nov., sp. nov., isolated from tidal flat sediment.</title>
        <authorList>
            <person name="Jiayan W."/>
        </authorList>
    </citation>
    <scope>NUCLEOTIDE SEQUENCE</scope>
    <source>
        <strain evidence="2">Z1-6</strain>
    </source>
</reference>
<keyword evidence="3" id="KW-1185">Reference proteome</keyword>
<keyword evidence="1" id="KW-0812">Transmembrane</keyword>
<name>A0A9X3F933_9BACT</name>
<keyword evidence="1" id="KW-0472">Membrane</keyword>